<sequence length="223" mass="24098">MTHRGLRTFVGLLMTLATFGCSSPPTIDEPAAGADQRAPEPARLPAPAHDLSWLASGLKDAPGREVVALVAGMIAGHQLVPDEALRMEPGEVQWDSTAGTLRLRSLEQRPAMRVTTTTADGEPRVVVVHEATLKARDEQTLALTVQWELEAPAEVRPGLIEGPITLQAVISLPQQRATFSLEAPNLKLMDGTIHIRPGNRIRITRPAADEPDRPESEDATQPK</sequence>
<feature type="compositionally biased region" description="Basic and acidic residues" evidence="1">
    <location>
        <begin position="207"/>
        <end position="216"/>
    </location>
</feature>
<evidence type="ECO:0000313" key="3">
    <source>
        <dbReference type="Proteomes" id="UP001575105"/>
    </source>
</evidence>
<comment type="caution">
    <text evidence="2">The sequence shown here is derived from an EMBL/GenBank/DDBJ whole genome shotgun (WGS) entry which is preliminary data.</text>
</comment>
<name>A0ABV4UB25_9BACT</name>
<protein>
    <submittedName>
        <fullName evidence="2">Uncharacterized protein</fullName>
    </submittedName>
</protein>
<keyword evidence="3" id="KW-1185">Reference proteome</keyword>
<dbReference type="EMBL" id="JBGUBD010000020">
    <property type="protein sequence ID" value="MFA9480370.1"/>
    <property type="molecule type" value="Genomic_DNA"/>
</dbReference>
<reference evidence="2 3" key="1">
    <citation type="submission" date="2024-08" db="EMBL/GenBank/DDBJ databases">
        <title>Whole-genome sequencing of halo(alkali)philic microorganisms from hypersaline lakes.</title>
        <authorList>
            <person name="Sorokin D.Y."/>
            <person name="Merkel A.Y."/>
            <person name="Messina E."/>
            <person name="Yakimov M."/>
        </authorList>
    </citation>
    <scope>NUCLEOTIDE SEQUENCE [LARGE SCALE GENOMIC DNA]</scope>
    <source>
        <strain evidence="2 3">AB-hyl4</strain>
    </source>
</reference>
<accession>A0ABV4UB25</accession>
<feature type="region of interest" description="Disordered" evidence="1">
    <location>
        <begin position="200"/>
        <end position="223"/>
    </location>
</feature>
<dbReference type="Proteomes" id="UP001575105">
    <property type="component" value="Unassembled WGS sequence"/>
</dbReference>
<evidence type="ECO:0000313" key="2">
    <source>
        <dbReference type="EMBL" id="MFA9480370.1"/>
    </source>
</evidence>
<gene>
    <name evidence="2" type="ORF">ACERK3_19030</name>
</gene>
<dbReference type="RefSeq" id="WP_425347291.1">
    <property type="nucleotide sequence ID" value="NZ_JBGUBD010000020.1"/>
</dbReference>
<proteinExistence type="predicted"/>
<dbReference type="PROSITE" id="PS51257">
    <property type="entry name" value="PROKAR_LIPOPROTEIN"/>
    <property type="match status" value="1"/>
</dbReference>
<evidence type="ECO:0000256" key="1">
    <source>
        <dbReference type="SAM" id="MobiDB-lite"/>
    </source>
</evidence>
<organism evidence="2 3">
    <name type="scientific">Natronomicrosphaera hydrolytica</name>
    <dbReference type="NCBI Taxonomy" id="3242702"/>
    <lineage>
        <taxon>Bacteria</taxon>
        <taxon>Pseudomonadati</taxon>
        <taxon>Planctomycetota</taxon>
        <taxon>Phycisphaerae</taxon>
        <taxon>Phycisphaerales</taxon>
        <taxon>Phycisphaeraceae</taxon>
        <taxon>Natronomicrosphaera</taxon>
    </lineage>
</organism>